<evidence type="ECO:0000313" key="3">
    <source>
        <dbReference type="Proteomes" id="UP000294739"/>
    </source>
</evidence>
<dbReference type="Proteomes" id="UP000294739">
    <property type="component" value="Unassembled WGS sequence"/>
</dbReference>
<accession>A0A4R5DH24</accession>
<evidence type="ECO:0000313" key="2">
    <source>
        <dbReference type="EMBL" id="TDE11220.1"/>
    </source>
</evidence>
<dbReference type="AlphaFoldDB" id="A0A4R5DH24"/>
<proteinExistence type="predicted"/>
<name>A0A4R5DH24_9ACTN</name>
<dbReference type="InterPro" id="IPR039424">
    <property type="entry name" value="SBP_5"/>
</dbReference>
<dbReference type="InParanoid" id="A0A4R5DH24"/>
<gene>
    <name evidence="2" type="ORF">E1269_10175</name>
</gene>
<dbReference type="PANTHER" id="PTHR30290">
    <property type="entry name" value="PERIPLASMIC BINDING COMPONENT OF ABC TRANSPORTER"/>
    <property type="match status" value="1"/>
</dbReference>
<dbReference type="PROSITE" id="PS51318">
    <property type="entry name" value="TAT"/>
    <property type="match status" value="1"/>
</dbReference>
<protein>
    <submittedName>
        <fullName evidence="2">ABC transporter substrate-binding protein</fullName>
    </submittedName>
</protein>
<keyword evidence="3" id="KW-1185">Reference proteome</keyword>
<reference evidence="2 3" key="1">
    <citation type="submission" date="2019-03" db="EMBL/GenBank/DDBJ databases">
        <title>Draft genome sequences of novel Actinobacteria.</title>
        <authorList>
            <person name="Sahin N."/>
            <person name="Ay H."/>
            <person name="Saygin H."/>
        </authorList>
    </citation>
    <scope>NUCLEOTIDE SEQUENCE [LARGE SCALE GENOMIC DNA]</scope>
    <source>
        <strain evidence="2 3">5K138</strain>
    </source>
</reference>
<dbReference type="Gene3D" id="3.10.105.10">
    <property type="entry name" value="Dipeptide-binding Protein, Domain 3"/>
    <property type="match status" value="1"/>
</dbReference>
<comment type="caution">
    <text evidence="2">The sequence shown here is derived from an EMBL/GenBank/DDBJ whole genome shotgun (WGS) entry which is preliminary data.</text>
</comment>
<dbReference type="Gene3D" id="3.40.190.10">
    <property type="entry name" value="Periplasmic binding protein-like II"/>
    <property type="match status" value="1"/>
</dbReference>
<dbReference type="CDD" id="cd08500">
    <property type="entry name" value="PBP2_NikA_DppA_OppA_like_4"/>
    <property type="match status" value="1"/>
</dbReference>
<dbReference type="Pfam" id="PF00496">
    <property type="entry name" value="SBP_bac_5"/>
    <property type="match status" value="1"/>
</dbReference>
<dbReference type="RefSeq" id="WP_131893986.1">
    <property type="nucleotide sequence ID" value="NZ_SMKZ01000011.1"/>
</dbReference>
<evidence type="ECO:0000259" key="1">
    <source>
        <dbReference type="Pfam" id="PF00496"/>
    </source>
</evidence>
<sequence>MTDRPWTTRRISRRDLLVAGGASAGLVALPACSWLDTDPAGDSGPTDAAGTDLMEAPELAARVEAGELPPLSERLPGNPAVVEPVDRVGVYGGTWSSALLGPEDEAWLQRTVGYDPLLRWNPEWTEAVPNIAESVEQSPDGHEFVITLRAGMKWSDGTPFTADDIVFAFEDFLMNKEISPAAPTFLTNGGQVAALTRVDDQTVRFTFAEPNGLFIENLALLNTGDALTTYPRHYLQQFHPAYTQGVDAAAAAAGFGSWTELMLARAETYQNAEKPTLNAWMLTSALGDATTVTAERNPYYWKTDPDGRQLPYIDRVSFEVISDAEVILLKATNGEFSFHTRHVTSLANKPVLADGREQGGYTFTTLRSSLMNEMVIFLNLTHQDPVKRAIFGTKDFRIGLSHAIDRAELNTATFQEEGEPWQAAPSPDSKFFDEGLATQYLEYDLDLANEALDRAGLTERDGAGFRLGPDGRPFSIEVEVSDPGVVPYWLDAMNLVVGYWSEVGINARTRPEDRSLFKERTEANQHDAGVWVGPGGLGDETRRPFFYLPTMRFEQAFAPLWAQWYQSGGTQGEEPPAATKEQCELFWQFAQTPDADERDELFRQILQIAHEQFYVIGTLRVPTGYGIVRDDFHNVPAEMPESFDFATPGGSSPSQYFIEA</sequence>
<dbReference type="EMBL" id="SMKZ01000011">
    <property type="protein sequence ID" value="TDE11220.1"/>
    <property type="molecule type" value="Genomic_DNA"/>
</dbReference>
<dbReference type="OrthoDB" id="9764591at2"/>
<dbReference type="PANTHER" id="PTHR30290:SF62">
    <property type="entry name" value="OLIGOPEPTIDE ABC TRANSPORTER, PERIPLASMIC OLIGOPEPTIDE-BINDING PROTEIN"/>
    <property type="match status" value="1"/>
</dbReference>
<dbReference type="SUPFAM" id="SSF53850">
    <property type="entry name" value="Periplasmic binding protein-like II"/>
    <property type="match status" value="1"/>
</dbReference>
<dbReference type="InterPro" id="IPR000914">
    <property type="entry name" value="SBP_5_dom"/>
</dbReference>
<feature type="domain" description="Solute-binding protein family 5" evidence="1">
    <location>
        <begin position="127"/>
        <end position="534"/>
    </location>
</feature>
<dbReference type="InterPro" id="IPR006311">
    <property type="entry name" value="TAT_signal"/>
</dbReference>
<dbReference type="GO" id="GO:1904680">
    <property type="term" value="F:peptide transmembrane transporter activity"/>
    <property type="evidence" value="ECO:0007669"/>
    <property type="project" value="TreeGrafter"/>
</dbReference>
<dbReference type="GO" id="GO:0015833">
    <property type="term" value="P:peptide transport"/>
    <property type="evidence" value="ECO:0007669"/>
    <property type="project" value="TreeGrafter"/>
</dbReference>
<organism evidence="2 3">
    <name type="scientific">Jiangella asiatica</name>
    <dbReference type="NCBI Taxonomy" id="2530372"/>
    <lineage>
        <taxon>Bacteria</taxon>
        <taxon>Bacillati</taxon>
        <taxon>Actinomycetota</taxon>
        <taxon>Actinomycetes</taxon>
        <taxon>Jiangellales</taxon>
        <taxon>Jiangellaceae</taxon>
        <taxon>Jiangella</taxon>
    </lineage>
</organism>